<keyword evidence="3" id="KW-1185">Reference proteome</keyword>
<dbReference type="HOGENOM" id="CLU_077650_0_0_7"/>
<protein>
    <submittedName>
        <fullName evidence="2">Dimethyl sulfoxide reductase chaperone DmsD</fullName>
    </submittedName>
</protein>
<gene>
    <name evidence="2" type="ORF">CCV52592_2104</name>
</gene>
<dbReference type="PANTHER" id="PTHR34227:SF1">
    <property type="entry name" value="DIMETHYL SULFOXIDE REDUCTASE CHAPERONE-RELATED"/>
    <property type="match status" value="1"/>
</dbReference>
<sequence length="216" mass="25452">MNREDIKIYMLCRYYIYKAFYIVFSAPLSVKSAKELLDEKIKQSFLISERIYNMSELYKFLSKLLSQVSDEFLSRLSSEYTAMLIGPQRLPAPPWESVYESEEKILFGNSTLIVRNKYAKYGLLPTKHPHEADDHIAFELNFMLYLAGIINQDERSYKDAINDSLEFLDEHLLTWVGKFSSDLEYQNGLYIKKVSYFLTTFLKYDKKFLELAKDGR</sequence>
<dbReference type="RefSeq" id="WP_011992881.1">
    <property type="nucleotide sequence ID" value="NC_009715.2"/>
</dbReference>
<dbReference type="STRING" id="360105.CCV52592_2104"/>
<accession>A7H153</accession>
<dbReference type="InterPro" id="IPR050289">
    <property type="entry name" value="TorD/DmsD_chaperones"/>
</dbReference>
<dbReference type="Proteomes" id="UP000006380">
    <property type="component" value="Chromosome"/>
</dbReference>
<dbReference type="InterPro" id="IPR020945">
    <property type="entry name" value="DMSO/NO3_reduct_chaperone"/>
</dbReference>
<dbReference type="EMBL" id="CP000767">
    <property type="protein sequence ID" value="EAU00845.1"/>
    <property type="molecule type" value="Genomic_DNA"/>
</dbReference>
<keyword evidence="1" id="KW-0143">Chaperone</keyword>
<dbReference type="InterPro" id="IPR036411">
    <property type="entry name" value="TorD-like_sf"/>
</dbReference>
<dbReference type="SUPFAM" id="SSF89155">
    <property type="entry name" value="TorD-like"/>
    <property type="match status" value="1"/>
</dbReference>
<evidence type="ECO:0000256" key="1">
    <source>
        <dbReference type="ARBA" id="ARBA00023186"/>
    </source>
</evidence>
<name>A7H153_CAMC5</name>
<evidence type="ECO:0000313" key="2">
    <source>
        <dbReference type="EMBL" id="EAU00845.1"/>
    </source>
</evidence>
<dbReference type="Gene3D" id="1.10.3480.10">
    <property type="entry name" value="TorD-like"/>
    <property type="match status" value="1"/>
</dbReference>
<dbReference type="AlphaFoldDB" id="A7H153"/>
<proteinExistence type="predicted"/>
<evidence type="ECO:0000313" key="3">
    <source>
        <dbReference type="Proteomes" id="UP000006380"/>
    </source>
</evidence>
<reference evidence="2" key="1">
    <citation type="submission" date="2016-07" db="EMBL/GenBank/DDBJ databases">
        <title>Comparative genomics of the Campylobacter concisus group.</title>
        <authorList>
            <person name="Miller W.G."/>
            <person name="Yee E."/>
            <person name="Chapman M.H."/>
            <person name="Huynh S."/>
            <person name="Bono J.L."/>
            <person name="On S.L.W."/>
            <person name="StLeger J."/>
            <person name="Foster G."/>
            <person name="Parker C.T."/>
        </authorList>
    </citation>
    <scope>NUCLEOTIDE SEQUENCE</scope>
    <source>
        <strain evidence="2">525.92</strain>
    </source>
</reference>
<dbReference type="PANTHER" id="PTHR34227">
    <property type="entry name" value="CHAPERONE PROTEIN YCDY"/>
    <property type="match status" value="1"/>
</dbReference>
<dbReference type="Pfam" id="PF02613">
    <property type="entry name" value="Nitrate_red_del"/>
    <property type="match status" value="1"/>
</dbReference>
<dbReference type="KEGG" id="ccv:CCV52592_2104"/>
<dbReference type="OrthoDB" id="13061at2"/>
<organism evidence="2 3">
    <name type="scientific">Campylobacter curvus (strain 525.92)</name>
    <dbReference type="NCBI Taxonomy" id="360105"/>
    <lineage>
        <taxon>Bacteria</taxon>
        <taxon>Pseudomonadati</taxon>
        <taxon>Campylobacterota</taxon>
        <taxon>Epsilonproteobacteria</taxon>
        <taxon>Campylobacterales</taxon>
        <taxon>Campylobacteraceae</taxon>
        <taxon>Campylobacter</taxon>
    </lineage>
</organism>